<dbReference type="Pfam" id="PF20132">
    <property type="entry name" value="DUF6522"/>
    <property type="match status" value="1"/>
</dbReference>
<name>A0A0U3P797_9HYPH</name>
<dbReference type="STRING" id="121719.APZ00_11650"/>
<dbReference type="OrthoDB" id="8238457at2"/>
<reference evidence="1 3" key="1">
    <citation type="submission" date="2015-10" db="EMBL/GenBank/DDBJ databases">
        <title>The world's first case of liver abscess caused by Pannonibacter phragmitetus.</title>
        <authorList>
            <person name="Ming D."/>
            <person name="Wang M."/>
            <person name="Zhou Y."/>
            <person name="Jiang T."/>
            <person name="Hu S."/>
        </authorList>
    </citation>
    <scope>NUCLEOTIDE SEQUENCE [LARGE SCALE GENOMIC DNA]</scope>
    <source>
        <strain evidence="1 3">31801</strain>
    </source>
</reference>
<dbReference type="AlphaFoldDB" id="A0A0U3P797"/>
<evidence type="ECO:0000313" key="3">
    <source>
        <dbReference type="Proteomes" id="UP000064921"/>
    </source>
</evidence>
<proteinExistence type="predicted"/>
<dbReference type="KEGG" id="pphr:APZ00_11650"/>
<accession>A0A0U3P797</accession>
<dbReference type="EMBL" id="UGSK01000001">
    <property type="protein sequence ID" value="SUB02369.1"/>
    <property type="molecule type" value="Genomic_DNA"/>
</dbReference>
<dbReference type="RefSeq" id="WP_019965923.1">
    <property type="nucleotide sequence ID" value="NZ_CM011124.1"/>
</dbReference>
<sequence>MTREAPEIDLKDIAAGLQMPPEEALRLMRAGGITCRLHEGRDEDEGRFACLFFHGNKRLTLIADAAGTILRRSLVDFGQHPLPPAMRQGPQLR</sequence>
<evidence type="ECO:0000313" key="4">
    <source>
        <dbReference type="Proteomes" id="UP000255000"/>
    </source>
</evidence>
<dbReference type="InterPro" id="IPR045389">
    <property type="entry name" value="DUF6522"/>
</dbReference>
<organism evidence="1 3">
    <name type="scientific">Pannonibacter phragmitetus</name>
    <dbReference type="NCBI Taxonomy" id="121719"/>
    <lineage>
        <taxon>Bacteria</taxon>
        <taxon>Pseudomonadati</taxon>
        <taxon>Pseudomonadota</taxon>
        <taxon>Alphaproteobacteria</taxon>
        <taxon>Hyphomicrobiales</taxon>
        <taxon>Stappiaceae</taxon>
        <taxon>Pannonibacter</taxon>
    </lineage>
</organism>
<dbReference type="Proteomes" id="UP000064921">
    <property type="component" value="Chromosome"/>
</dbReference>
<dbReference type="Proteomes" id="UP000255000">
    <property type="component" value="Unassembled WGS sequence"/>
</dbReference>
<protein>
    <submittedName>
        <fullName evidence="1">Uncharacterized protein</fullName>
    </submittedName>
</protein>
<gene>
    <name evidence="1" type="ORF">APZ00_11650</name>
    <name evidence="2" type="ORF">NCTC13350_03321</name>
</gene>
<evidence type="ECO:0000313" key="2">
    <source>
        <dbReference type="EMBL" id="SUB02369.1"/>
    </source>
</evidence>
<evidence type="ECO:0000313" key="1">
    <source>
        <dbReference type="EMBL" id="ALV27637.1"/>
    </source>
</evidence>
<reference evidence="2 4" key="2">
    <citation type="submission" date="2018-06" db="EMBL/GenBank/DDBJ databases">
        <authorList>
            <consortium name="Pathogen Informatics"/>
            <person name="Doyle S."/>
        </authorList>
    </citation>
    <scope>NUCLEOTIDE SEQUENCE [LARGE SCALE GENOMIC DNA]</scope>
    <source>
        <strain evidence="2 4">NCTC13350</strain>
    </source>
</reference>
<keyword evidence="3" id="KW-1185">Reference proteome</keyword>
<dbReference type="EMBL" id="CP013068">
    <property type="protein sequence ID" value="ALV27637.1"/>
    <property type="molecule type" value="Genomic_DNA"/>
</dbReference>